<feature type="transmembrane region" description="Helical" evidence="1">
    <location>
        <begin position="12"/>
        <end position="35"/>
    </location>
</feature>
<keyword evidence="1" id="KW-1133">Transmembrane helix</keyword>
<dbReference type="NCBIfam" id="TIGR02537">
    <property type="entry name" value="arch_flag_Nterm"/>
    <property type="match status" value="1"/>
</dbReference>
<accession>A0ABD5W4E0</accession>
<dbReference type="EMBL" id="JBHSZI010000001">
    <property type="protein sequence ID" value="MFC7058847.1"/>
    <property type="molecule type" value="Genomic_DNA"/>
</dbReference>
<evidence type="ECO:0000313" key="4">
    <source>
        <dbReference type="Proteomes" id="UP001596445"/>
    </source>
</evidence>
<keyword evidence="1" id="KW-0472">Membrane</keyword>
<gene>
    <name evidence="3" type="ORF">ACFQQG_12590</name>
</gene>
<evidence type="ECO:0000256" key="1">
    <source>
        <dbReference type="SAM" id="Phobius"/>
    </source>
</evidence>
<dbReference type="AlphaFoldDB" id="A0ABD5W4E0"/>
<keyword evidence="1" id="KW-0812">Transmembrane</keyword>
<dbReference type="Pfam" id="PF07790">
    <property type="entry name" value="Pilin_N"/>
    <property type="match status" value="1"/>
</dbReference>
<name>A0ABD5W4E0_9EURY</name>
<sequence length="162" mass="16923">MDGSDRGISPVISTILLVAVVVILAATISVPVLGLGENINDPAPSAALEVSETESETVELAHIAGNTIEGDNLEIRGGEIIETEMPETIEAGTTIEIDPAPDVDDITVTWEGKEQSAVLLQESVSAGLGGDGAIGAGDILILQTEDGEPQRWGTRTIQRLIW</sequence>
<protein>
    <submittedName>
        <fullName evidence="3">Type IV pilin</fullName>
    </submittedName>
</protein>
<dbReference type="Proteomes" id="UP001596445">
    <property type="component" value="Unassembled WGS sequence"/>
</dbReference>
<organism evidence="3 4">
    <name type="scientific">Halovenus salina</name>
    <dbReference type="NCBI Taxonomy" id="1510225"/>
    <lineage>
        <taxon>Archaea</taxon>
        <taxon>Methanobacteriati</taxon>
        <taxon>Methanobacteriota</taxon>
        <taxon>Stenosarchaea group</taxon>
        <taxon>Halobacteria</taxon>
        <taxon>Halobacteriales</taxon>
        <taxon>Haloarculaceae</taxon>
        <taxon>Halovenus</taxon>
    </lineage>
</organism>
<evidence type="ECO:0000313" key="3">
    <source>
        <dbReference type="EMBL" id="MFC7058847.1"/>
    </source>
</evidence>
<dbReference type="RefSeq" id="WP_382185793.1">
    <property type="nucleotide sequence ID" value="NZ_JBHSZI010000001.1"/>
</dbReference>
<comment type="caution">
    <text evidence="3">The sequence shown here is derived from an EMBL/GenBank/DDBJ whole genome shotgun (WGS) entry which is preliminary data.</text>
</comment>
<proteinExistence type="predicted"/>
<dbReference type="InterPro" id="IPR013373">
    <property type="entry name" value="Flagellin/pilin_N_arc"/>
</dbReference>
<feature type="domain" description="Archaeal Type IV pilin N-terminal" evidence="2">
    <location>
        <begin position="6"/>
        <end position="76"/>
    </location>
</feature>
<evidence type="ECO:0000259" key="2">
    <source>
        <dbReference type="Pfam" id="PF07790"/>
    </source>
</evidence>
<dbReference type="InterPro" id="IPR012859">
    <property type="entry name" value="Pilin_N_archaeal"/>
</dbReference>
<reference evidence="3 4" key="1">
    <citation type="journal article" date="2019" name="Int. J. Syst. Evol. Microbiol.">
        <title>The Global Catalogue of Microorganisms (GCM) 10K type strain sequencing project: providing services to taxonomists for standard genome sequencing and annotation.</title>
        <authorList>
            <consortium name="The Broad Institute Genomics Platform"/>
            <consortium name="The Broad Institute Genome Sequencing Center for Infectious Disease"/>
            <person name="Wu L."/>
            <person name="Ma J."/>
        </authorList>
    </citation>
    <scope>NUCLEOTIDE SEQUENCE [LARGE SCALE GENOMIC DNA]</scope>
    <source>
        <strain evidence="3 4">JCM 30072</strain>
    </source>
</reference>
<keyword evidence="4" id="KW-1185">Reference proteome</keyword>